<proteinExistence type="inferred from homology"/>
<dbReference type="SUPFAM" id="SSF110849">
    <property type="entry name" value="ParB/Sulfiredoxin"/>
    <property type="match status" value="1"/>
</dbReference>
<feature type="domain" description="ParB-like N-terminal" evidence="2">
    <location>
        <begin position="13"/>
        <end position="101"/>
    </location>
</feature>
<evidence type="ECO:0000256" key="1">
    <source>
        <dbReference type="ARBA" id="ARBA00006295"/>
    </source>
</evidence>
<dbReference type="NCBIfam" id="TIGR00180">
    <property type="entry name" value="parB_part"/>
    <property type="match status" value="1"/>
</dbReference>
<dbReference type="InterPro" id="IPR050336">
    <property type="entry name" value="Chromosome_partition/occlusion"/>
</dbReference>
<reference evidence="3 4" key="1">
    <citation type="submission" date="2018-01" db="EMBL/GenBank/DDBJ databases">
        <title>Arthrobacter sp. nov., from glaciers in China.</title>
        <authorList>
            <person name="Liu Q."/>
            <person name="Xin Y.-H."/>
        </authorList>
    </citation>
    <scope>NUCLEOTIDE SEQUENCE [LARGE SCALE GENOMIC DNA]</scope>
    <source>
        <strain evidence="3 4">HLT2-12-2</strain>
    </source>
</reference>
<dbReference type="SUPFAM" id="SSF109709">
    <property type="entry name" value="KorB DNA-binding domain-like"/>
    <property type="match status" value="1"/>
</dbReference>
<dbReference type="RefSeq" id="WP_103467029.1">
    <property type="nucleotide sequence ID" value="NZ_PPXC01000016.1"/>
</dbReference>
<sequence>MTAVLETSVATTEMLDPKTLTVDTNVRKEAELTTEFVASIKEHGVLVPVVGHRTEDGTVHVQMGQRRTLAAVEAGLSAIPVHVVATREEADRLATQVVENEMRRALTDGDRADAYHQMSLLGVSATVIARRTGAKKKLVETALRVKANDTAAAALAQGMTLEQSAVIAEFSDVPEDAAELEKTALENPGNFFHRAQRIRDDRAKAALLAEATTAAEAKGLTVLTEDPNTWGYKGPVASIYELTKEDGTQLTQEDADAVYIYTGYSSGLNHRYCVADWKARGLRKGGKPAAGGMTEEEKLVRRTTIENNKAADSAEVVRREFVTGLLARKTVPKDTARFIAYTLIHSSYLVSKGTNHAALTAKLLGLSGDRGEIQKHLAKATVKPDMVSLATMITAYEASVDRTSWRQDDAEHDYYLKALVSWGYALSDVEKLMLTK</sequence>
<dbReference type="PANTHER" id="PTHR33375">
    <property type="entry name" value="CHROMOSOME-PARTITIONING PROTEIN PARB-RELATED"/>
    <property type="match status" value="1"/>
</dbReference>
<comment type="caution">
    <text evidence="3">The sequence shown here is derived from an EMBL/GenBank/DDBJ whole genome shotgun (WGS) entry which is preliminary data.</text>
</comment>
<organism evidence="3 4">
    <name type="scientific">Arthrobacter glacialis</name>
    <dbReference type="NCBI Taxonomy" id="1664"/>
    <lineage>
        <taxon>Bacteria</taxon>
        <taxon>Bacillati</taxon>
        <taxon>Actinomycetota</taxon>
        <taxon>Actinomycetes</taxon>
        <taxon>Micrococcales</taxon>
        <taxon>Micrococcaceae</taxon>
        <taxon>Arthrobacter</taxon>
    </lineage>
</organism>
<accession>A0A2S3ZTI9</accession>
<name>A0A2S3ZTI9_ARTGL</name>
<gene>
    <name evidence="3" type="ORF">CVS27_16930</name>
</gene>
<dbReference type="Proteomes" id="UP000237061">
    <property type="component" value="Unassembled WGS sequence"/>
</dbReference>
<dbReference type="GO" id="GO:0005694">
    <property type="term" value="C:chromosome"/>
    <property type="evidence" value="ECO:0007669"/>
    <property type="project" value="TreeGrafter"/>
</dbReference>
<dbReference type="InterPro" id="IPR036086">
    <property type="entry name" value="ParB/Sulfiredoxin_sf"/>
</dbReference>
<evidence type="ECO:0000313" key="4">
    <source>
        <dbReference type="Proteomes" id="UP000237061"/>
    </source>
</evidence>
<protein>
    <submittedName>
        <fullName evidence="3">Chromosome partitioning protein ParB</fullName>
    </submittedName>
</protein>
<evidence type="ECO:0000259" key="2">
    <source>
        <dbReference type="SMART" id="SM00470"/>
    </source>
</evidence>
<evidence type="ECO:0000313" key="3">
    <source>
        <dbReference type="EMBL" id="POH72177.1"/>
    </source>
</evidence>
<dbReference type="InterPro" id="IPR003115">
    <property type="entry name" value="ParB_N"/>
</dbReference>
<dbReference type="SMART" id="SM00470">
    <property type="entry name" value="ParB"/>
    <property type="match status" value="1"/>
</dbReference>
<comment type="similarity">
    <text evidence="1">Belongs to the ParB family.</text>
</comment>
<dbReference type="PANTHER" id="PTHR33375:SF1">
    <property type="entry name" value="CHROMOSOME-PARTITIONING PROTEIN PARB-RELATED"/>
    <property type="match status" value="1"/>
</dbReference>
<dbReference type="Pfam" id="PF02195">
    <property type="entry name" value="ParB_N"/>
    <property type="match status" value="1"/>
</dbReference>
<dbReference type="AlphaFoldDB" id="A0A2S3ZTI9"/>
<dbReference type="Gene3D" id="3.90.1530.10">
    <property type="entry name" value="Conserved hypothetical protein from pyrococcus furiosus pfu- 392566-001, ParB domain"/>
    <property type="match status" value="1"/>
</dbReference>
<dbReference type="EMBL" id="PPXC01000016">
    <property type="protein sequence ID" value="POH72177.1"/>
    <property type="molecule type" value="Genomic_DNA"/>
</dbReference>
<dbReference type="GO" id="GO:0003677">
    <property type="term" value="F:DNA binding"/>
    <property type="evidence" value="ECO:0007669"/>
    <property type="project" value="InterPro"/>
</dbReference>
<dbReference type="InterPro" id="IPR004437">
    <property type="entry name" value="ParB/RepB/Spo0J"/>
</dbReference>
<keyword evidence="4" id="KW-1185">Reference proteome</keyword>
<dbReference type="GO" id="GO:0007059">
    <property type="term" value="P:chromosome segregation"/>
    <property type="evidence" value="ECO:0007669"/>
    <property type="project" value="TreeGrafter"/>
</dbReference>
<dbReference type="GO" id="GO:0045881">
    <property type="term" value="P:positive regulation of sporulation resulting in formation of a cellular spore"/>
    <property type="evidence" value="ECO:0007669"/>
    <property type="project" value="TreeGrafter"/>
</dbReference>